<dbReference type="InterPro" id="IPR036249">
    <property type="entry name" value="Thioredoxin-like_sf"/>
</dbReference>
<dbReference type="PROSITE" id="PS51257">
    <property type="entry name" value="PROKAR_LIPOPROTEIN"/>
    <property type="match status" value="1"/>
</dbReference>
<accession>A0A402CS03</accession>
<protein>
    <submittedName>
        <fullName evidence="6">Uncharacterized protein</fullName>
    </submittedName>
</protein>
<dbReference type="PROSITE" id="PS51352">
    <property type="entry name" value="THIOREDOXIN_2"/>
    <property type="match status" value="1"/>
</dbReference>
<dbReference type="InterPro" id="IPR050553">
    <property type="entry name" value="Thioredoxin_ResA/DsbE_sf"/>
</dbReference>
<dbReference type="Gene3D" id="2.50.20.10">
    <property type="entry name" value="Lipoprotein localisation LolA/LolB/LppX"/>
    <property type="match status" value="1"/>
</dbReference>
<gene>
    <name evidence="6" type="ORF">CCAX7_001770</name>
</gene>
<dbReference type="GO" id="GO:0030313">
    <property type="term" value="C:cell envelope"/>
    <property type="evidence" value="ECO:0007669"/>
    <property type="project" value="UniProtKB-SubCell"/>
</dbReference>
<evidence type="ECO:0000256" key="2">
    <source>
        <dbReference type="ARBA" id="ARBA00022748"/>
    </source>
</evidence>
<dbReference type="InterPro" id="IPR017937">
    <property type="entry name" value="Thioredoxin_CS"/>
</dbReference>
<dbReference type="Gene3D" id="3.40.30.10">
    <property type="entry name" value="Glutaredoxin"/>
    <property type="match status" value="1"/>
</dbReference>
<dbReference type="SUPFAM" id="SSF52833">
    <property type="entry name" value="Thioredoxin-like"/>
    <property type="match status" value="1"/>
</dbReference>
<dbReference type="RefSeq" id="WP_119320080.1">
    <property type="nucleotide sequence ID" value="NZ_AP025739.1"/>
</dbReference>
<evidence type="ECO:0000256" key="1">
    <source>
        <dbReference type="ARBA" id="ARBA00004196"/>
    </source>
</evidence>
<dbReference type="Proteomes" id="UP000287394">
    <property type="component" value="Chromosome"/>
</dbReference>
<evidence type="ECO:0000256" key="3">
    <source>
        <dbReference type="ARBA" id="ARBA00022968"/>
    </source>
</evidence>
<evidence type="ECO:0000313" key="6">
    <source>
        <dbReference type="EMBL" id="BDI28126.1"/>
    </source>
</evidence>
<dbReference type="Pfam" id="PF00578">
    <property type="entry name" value="AhpC-TSA"/>
    <property type="match status" value="1"/>
</dbReference>
<keyword evidence="5" id="KW-0676">Redox-active center</keyword>
<evidence type="ECO:0000256" key="4">
    <source>
        <dbReference type="ARBA" id="ARBA00023157"/>
    </source>
</evidence>
<keyword evidence="4" id="KW-1015">Disulfide bond</keyword>
<dbReference type="InterPro" id="IPR013766">
    <property type="entry name" value="Thioredoxin_domain"/>
</dbReference>
<keyword evidence="2" id="KW-0201">Cytochrome c-type biogenesis</keyword>
<dbReference type="OrthoDB" id="6399635at2"/>
<keyword evidence="7" id="KW-1185">Reference proteome</keyword>
<organism evidence="6 7">
    <name type="scientific">Capsulimonas corticalis</name>
    <dbReference type="NCBI Taxonomy" id="2219043"/>
    <lineage>
        <taxon>Bacteria</taxon>
        <taxon>Bacillati</taxon>
        <taxon>Armatimonadota</taxon>
        <taxon>Armatimonadia</taxon>
        <taxon>Capsulimonadales</taxon>
        <taxon>Capsulimonadaceae</taxon>
        <taxon>Capsulimonas</taxon>
    </lineage>
</organism>
<dbReference type="AlphaFoldDB" id="A0A402CS03"/>
<dbReference type="PANTHER" id="PTHR42852">
    <property type="entry name" value="THIOL:DISULFIDE INTERCHANGE PROTEIN DSBE"/>
    <property type="match status" value="1"/>
</dbReference>
<dbReference type="KEGG" id="ccot:CCAX7_001770"/>
<dbReference type="PANTHER" id="PTHR42852:SF6">
    <property type="entry name" value="THIOL:DISULFIDE INTERCHANGE PROTEIN DSBE"/>
    <property type="match status" value="1"/>
</dbReference>
<reference evidence="6 7" key="1">
    <citation type="journal article" date="2019" name="Int. J. Syst. Evol. Microbiol.">
        <title>Capsulimonas corticalis gen. nov., sp. nov., an aerobic capsulated bacterium, of a novel bacterial order, Capsulimonadales ord. nov., of the class Armatimonadia of the phylum Armatimonadetes.</title>
        <authorList>
            <person name="Li J."/>
            <person name="Kudo C."/>
            <person name="Tonouchi A."/>
        </authorList>
    </citation>
    <scope>NUCLEOTIDE SEQUENCE [LARGE SCALE GENOMIC DNA]</scope>
    <source>
        <strain evidence="6 7">AX-7</strain>
    </source>
</reference>
<comment type="subcellular location">
    <subcellularLocation>
        <location evidence="1">Cell envelope</location>
    </subcellularLocation>
</comment>
<keyword evidence="3" id="KW-0812">Transmembrane</keyword>
<keyword evidence="3" id="KW-0735">Signal-anchor</keyword>
<dbReference type="GO" id="GO:0016491">
    <property type="term" value="F:oxidoreductase activity"/>
    <property type="evidence" value="ECO:0007669"/>
    <property type="project" value="InterPro"/>
</dbReference>
<dbReference type="InterPro" id="IPR000866">
    <property type="entry name" value="AhpC/TSA"/>
</dbReference>
<evidence type="ECO:0000256" key="5">
    <source>
        <dbReference type="ARBA" id="ARBA00023284"/>
    </source>
</evidence>
<dbReference type="EMBL" id="AP025739">
    <property type="protein sequence ID" value="BDI28126.1"/>
    <property type="molecule type" value="Genomic_DNA"/>
</dbReference>
<dbReference type="GO" id="GO:0017004">
    <property type="term" value="P:cytochrome complex assembly"/>
    <property type="evidence" value="ECO:0007669"/>
    <property type="project" value="UniProtKB-KW"/>
</dbReference>
<dbReference type="CDD" id="cd02966">
    <property type="entry name" value="TlpA_like_family"/>
    <property type="match status" value="1"/>
</dbReference>
<dbReference type="GO" id="GO:0016209">
    <property type="term" value="F:antioxidant activity"/>
    <property type="evidence" value="ECO:0007669"/>
    <property type="project" value="InterPro"/>
</dbReference>
<evidence type="ECO:0000313" key="7">
    <source>
        <dbReference type="Proteomes" id="UP000287394"/>
    </source>
</evidence>
<proteinExistence type="predicted"/>
<name>A0A402CS03_9BACT</name>
<sequence>MNTRHLAAACALAALPFTLTAACHADAPDASAAPAAVDPKALALLDAVDAATKGAKALTADFTVTSSFEPGKSMMQEGWLKYLKPNYLRADTWQVAKDAATGKWTRTGSPFVTASDGKKFWIVVQNGEYHEFPADPSGKGLGGGSYPGPSFFDAGRSLSAQLEEQQQKHLLISLAYGGKQTWEGADYQVIDWVAKPAFDFGPEQSKKAPNGVVLYTQHLYVGSDNLVHREVYDYNVGLTGERALRNIALNPLLTAKSFHYTLPAGAHPPKPAPEAPPVLANGAAAPDFVATTPEGASVLLSNYRGKTVVLDFWATWCGPCQASMPHLNKVYDQVKDKDVVVLAVCVWDDKDSYAKWVTEHKTTYAFPTVFDPAGKAGKNIAGALYRVSGIPTQFVIDKDGKVAASNVGYMGESDHRLEGELAKLGVDIAVPASANS</sequence>
<dbReference type="PROSITE" id="PS00194">
    <property type="entry name" value="THIOREDOXIN_1"/>
    <property type="match status" value="1"/>
</dbReference>